<reference evidence="12 13" key="2">
    <citation type="journal article" date="2012" name="Stand. Genomic Sci.">
        <title>Complete Genome Sequence of Clostridium clariflavum DSM 19732.</title>
        <authorList>
            <person name="Izquierdo J.A."/>
            <person name="Goodwin L."/>
            <person name="Davenport K.W."/>
            <person name="Teshima H."/>
            <person name="Bruce D."/>
            <person name="Detter C."/>
            <person name="Tapia R."/>
            <person name="Han S."/>
            <person name="Land M."/>
            <person name="Hauser L."/>
            <person name="Jeffries C.D."/>
            <person name="Han J."/>
            <person name="Pitluck S."/>
            <person name="Nolan M."/>
            <person name="Chen A."/>
            <person name="Huntemann M."/>
            <person name="Mavromatis K."/>
            <person name="Mikhailova N."/>
            <person name="Liolios K."/>
            <person name="Woyke T."/>
            <person name="Lynd L.R."/>
        </authorList>
    </citation>
    <scope>NUCLEOTIDE SEQUENCE [LARGE SCALE GENOMIC DNA]</scope>
    <source>
        <strain evidence="13">DSM 19732 / NBRC 101661 / EBR45</strain>
    </source>
</reference>
<name>G8LTR7_ACECE</name>
<keyword evidence="5" id="KW-0808">Transferase</keyword>
<evidence type="ECO:0000259" key="11">
    <source>
        <dbReference type="Pfam" id="PF13231"/>
    </source>
</evidence>
<evidence type="ECO:0000256" key="6">
    <source>
        <dbReference type="ARBA" id="ARBA00022692"/>
    </source>
</evidence>
<evidence type="ECO:0000256" key="2">
    <source>
        <dbReference type="ARBA" id="ARBA00004687"/>
    </source>
</evidence>
<feature type="domain" description="Glycosyltransferase RgtA/B/C/D-like" evidence="11">
    <location>
        <begin position="176"/>
        <end position="305"/>
    </location>
</feature>
<feature type="transmembrane region" description="Helical" evidence="10">
    <location>
        <begin position="6"/>
        <end position="23"/>
    </location>
</feature>
<dbReference type="GO" id="GO:0031501">
    <property type="term" value="C:mannosyltransferase complex"/>
    <property type="evidence" value="ECO:0007669"/>
    <property type="project" value="TreeGrafter"/>
</dbReference>
<dbReference type="STRING" id="720554.Clocl_4146"/>
<feature type="transmembrane region" description="Helical" evidence="10">
    <location>
        <begin position="381"/>
        <end position="400"/>
    </location>
</feature>
<dbReference type="OrthoDB" id="151635at2"/>
<keyword evidence="3" id="KW-0337">GPI-anchor biosynthesis</keyword>
<feature type="transmembrane region" description="Helical" evidence="10">
    <location>
        <begin position="105"/>
        <end position="127"/>
    </location>
</feature>
<evidence type="ECO:0000256" key="3">
    <source>
        <dbReference type="ARBA" id="ARBA00022502"/>
    </source>
</evidence>
<sequence length="477" mass="54797" precursor="true">MKYILLALFFFINAGSTFFVLFRKNKELLPAKIQLTCINSIITVVTALIYSLVTYENSFCPEFVQVLGILSTISIVVMIIGVFFKEASIVQIIPEDIKEKNNASIFFKIFGLAIASRLIIYFVGYIYGIQTFDIKTGFLESFDSMWNKWDSIHYLNLAQNGYSTDGENAKLIVFYPFYPLLIRIAAVMFKNYLVSGVVVSNLCLGVGCYYLYKLVKIDFDEETAFRSVKYMLIYPFSFFFGIAYTESTFVALSIMALYYMRKNKWFLAGICGFLAALTKNQGIILVIPAAMEYVISNQVFDELRKKNLKNILKSFFAKGIYILMIPLGTLVYFMINEILFGNWNEFLVYQNKYFGNSFGNVFKNIKRITQSAISPEDTFRLTYWIPFILSFLLVIFLIFYSIGRLRISYSAYMLVFLLISFSPSFLLSGARYILSLAPIYISLSVLARRKEVDVILTYSSTLLLGFYTLAFLMGRVL</sequence>
<feature type="transmembrane region" description="Helical" evidence="10">
    <location>
        <begin position="265"/>
        <end position="294"/>
    </location>
</feature>
<feature type="transmembrane region" description="Helical" evidence="10">
    <location>
        <begin position="454"/>
        <end position="474"/>
    </location>
</feature>
<comment type="subcellular location">
    <subcellularLocation>
        <location evidence="1">Endoplasmic reticulum membrane</location>
        <topology evidence="1">Multi-pass membrane protein</topology>
    </subcellularLocation>
</comment>
<dbReference type="AlphaFoldDB" id="G8LTR7"/>
<feature type="transmembrane region" description="Helical" evidence="10">
    <location>
        <begin position="192"/>
        <end position="212"/>
    </location>
</feature>
<dbReference type="InterPro" id="IPR038731">
    <property type="entry name" value="RgtA/B/C-like"/>
</dbReference>
<feature type="transmembrane region" description="Helical" evidence="10">
    <location>
        <begin position="412"/>
        <end position="434"/>
    </location>
</feature>
<evidence type="ECO:0000256" key="9">
    <source>
        <dbReference type="ARBA" id="ARBA00023136"/>
    </source>
</evidence>
<dbReference type="Pfam" id="PF13231">
    <property type="entry name" value="PMT_2"/>
    <property type="match status" value="1"/>
</dbReference>
<proteinExistence type="predicted"/>
<gene>
    <name evidence="12" type="ordered locus">Clocl_4146</name>
</gene>
<dbReference type="eggNOG" id="COG5542">
    <property type="taxonomic scope" value="Bacteria"/>
</dbReference>
<evidence type="ECO:0000256" key="8">
    <source>
        <dbReference type="ARBA" id="ARBA00022989"/>
    </source>
</evidence>
<comment type="pathway">
    <text evidence="2">Glycolipid biosynthesis; glycosylphosphatidylinositol-anchor biosynthesis.</text>
</comment>
<evidence type="ECO:0000313" key="13">
    <source>
        <dbReference type="Proteomes" id="UP000005435"/>
    </source>
</evidence>
<dbReference type="GO" id="GO:0000009">
    <property type="term" value="F:alpha-1,6-mannosyltransferase activity"/>
    <property type="evidence" value="ECO:0007669"/>
    <property type="project" value="InterPro"/>
</dbReference>
<feature type="transmembrane region" description="Helical" evidence="10">
    <location>
        <begin position="35"/>
        <end position="53"/>
    </location>
</feature>
<evidence type="ECO:0000256" key="1">
    <source>
        <dbReference type="ARBA" id="ARBA00004477"/>
    </source>
</evidence>
<dbReference type="HOGENOM" id="CLU_598312_0_0_9"/>
<dbReference type="GO" id="GO:0016020">
    <property type="term" value="C:membrane"/>
    <property type="evidence" value="ECO:0007669"/>
    <property type="project" value="GOC"/>
</dbReference>
<dbReference type="KEGG" id="ccl:Clocl_4146"/>
<dbReference type="PANTHER" id="PTHR12468:SF2">
    <property type="entry name" value="GPI MANNOSYLTRANSFERASE 2"/>
    <property type="match status" value="1"/>
</dbReference>
<dbReference type="Proteomes" id="UP000005435">
    <property type="component" value="Chromosome"/>
</dbReference>
<dbReference type="InterPro" id="IPR007315">
    <property type="entry name" value="PIG-V/Gpi18"/>
</dbReference>
<evidence type="ECO:0000256" key="4">
    <source>
        <dbReference type="ARBA" id="ARBA00022676"/>
    </source>
</evidence>
<dbReference type="EMBL" id="CP003065">
    <property type="protein sequence ID" value="AEV70577.1"/>
    <property type="molecule type" value="Genomic_DNA"/>
</dbReference>
<dbReference type="UniPathway" id="UPA00196"/>
<organism evidence="12 13">
    <name type="scientific">Acetivibrio clariflavus (strain DSM 19732 / NBRC 101661 / EBR45)</name>
    <name type="common">Clostridium clariflavum</name>
    <dbReference type="NCBI Taxonomy" id="720554"/>
    <lineage>
        <taxon>Bacteria</taxon>
        <taxon>Bacillati</taxon>
        <taxon>Bacillota</taxon>
        <taxon>Clostridia</taxon>
        <taxon>Eubacteriales</taxon>
        <taxon>Oscillospiraceae</taxon>
        <taxon>Acetivibrio</taxon>
    </lineage>
</organism>
<accession>G8LTR7</accession>
<keyword evidence="8 10" id="KW-1133">Transmembrane helix</keyword>
<dbReference type="PANTHER" id="PTHR12468">
    <property type="entry name" value="GPI MANNOSYLTRANSFERASE 2"/>
    <property type="match status" value="1"/>
</dbReference>
<evidence type="ECO:0000256" key="5">
    <source>
        <dbReference type="ARBA" id="ARBA00022679"/>
    </source>
</evidence>
<keyword evidence="4" id="KW-0328">Glycosyltransferase</keyword>
<evidence type="ECO:0000256" key="7">
    <source>
        <dbReference type="ARBA" id="ARBA00022824"/>
    </source>
</evidence>
<dbReference type="GO" id="GO:0006506">
    <property type="term" value="P:GPI anchor biosynthetic process"/>
    <property type="evidence" value="ECO:0007669"/>
    <property type="project" value="UniProtKB-UniPathway"/>
</dbReference>
<protein>
    <submittedName>
        <fullName evidence="12">Putative integral membrane protein</fullName>
    </submittedName>
</protein>
<keyword evidence="9 10" id="KW-0472">Membrane</keyword>
<feature type="transmembrane region" description="Helical" evidence="10">
    <location>
        <begin position="232"/>
        <end position="259"/>
    </location>
</feature>
<keyword evidence="6 10" id="KW-0812">Transmembrane</keyword>
<feature type="transmembrane region" description="Helical" evidence="10">
    <location>
        <begin position="65"/>
        <end position="84"/>
    </location>
</feature>
<feature type="transmembrane region" description="Helical" evidence="10">
    <location>
        <begin position="315"/>
        <end position="335"/>
    </location>
</feature>
<reference evidence="13" key="1">
    <citation type="submission" date="2011-12" db="EMBL/GenBank/DDBJ databases">
        <title>Complete sequence of Clostridium clariflavum DSM 19732.</title>
        <authorList>
            <consortium name="US DOE Joint Genome Institute"/>
            <person name="Lucas S."/>
            <person name="Han J."/>
            <person name="Lapidus A."/>
            <person name="Cheng J.-F."/>
            <person name="Goodwin L."/>
            <person name="Pitluck S."/>
            <person name="Peters L."/>
            <person name="Teshima H."/>
            <person name="Detter J.C."/>
            <person name="Han C."/>
            <person name="Tapia R."/>
            <person name="Land M."/>
            <person name="Hauser L."/>
            <person name="Kyrpides N."/>
            <person name="Ivanova N."/>
            <person name="Pagani I."/>
            <person name="Kitzmiller T."/>
            <person name="Lynd L."/>
            <person name="Izquierdo J."/>
            <person name="Woyke T."/>
        </authorList>
    </citation>
    <scope>NUCLEOTIDE SEQUENCE [LARGE SCALE GENOMIC DNA]</scope>
    <source>
        <strain evidence="13">DSM 19732 / NBRC 101661 / EBR45</strain>
    </source>
</reference>
<evidence type="ECO:0000256" key="10">
    <source>
        <dbReference type="SAM" id="Phobius"/>
    </source>
</evidence>
<keyword evidence="13" id="KW-1185">Reference proteome</keyword>
<keyword evidence="7" id="KW-0256">Endoplasmic reticulum</keyword>
<dbReference type="GO" id="GO:0004376">
    <property type="term" value="F:GPI mannosyltransferase activity"/>
    <property type="evidence" value="ECO:0007669"/>
    <property type="project" value="InterPro"/>
</dbReference>
<evidence type="ECO:0000313" key="12">
    <source>
        <dbReference type="EMBL" id="AEV70577.1"/>
    </source>
</evidence>